<feature type="region of interest" description="Disordered" evidence="3">
    <location>
        <begin position="1"/>
        <end position="135"/>
    </location>
</feature>
<feature type="compositionally biased region" description="Low complexity" evidence="3">
    <location>
        <begin position="91"/>
        <end position="111"/>
    </location>
</feature>
<comment type="subcellular location">
    <subcellularLocation>
        <location evidence="1">Nucleus</location>
    </subcellularLocation>
</comment>
<feature type="compositionally biased region" description="Polar residues" evidence="3">
    <location>
        <begin position="337"/>
        <end position="346"/>
    </location>
</feature>
<evidence type="ECO:0000313" key="5">
    <source>
        <dbReference type="Proteomes" id="UP000812966"/>
    </source>
</evidence>
<dbReference type="Proteomes" id="UP000812966">
    <property type="component" value="Unassembled WGS sequence"/>
</dbReference>
<dbReference type="GO" id="GO:0003677">
    <property type="term" value="F:DNA binding"/>
    <property type="evidence" value="ECO:0007669"/>
    <property type="project" value="InterPro"/>
</dbReference>
<evidence type="ECO:0000256" key="1">
    <source>
        <dbReference type="ARBA" id="ARBA00004123"/>
    </source>
</evidence>
<feature type="compositionally biased region" description="Basic and acidic residues" evidence="3">
    <location>
        <begin position="488"/>
        <end position="498"/>
    </location>
</feature>
<dbReference type="PANTHER" id="PTHR12214:SF0">
    <property type="entry name" value="LD29489P"/>
    <property type="match status" value="1"/>
</dbReference>
<feature type="compositionally biased region" description="Basic residues" evidence="3">
    <location>
        <begin position="50"/>
        <end position="61"/>
    </location>
</feature>
<feature type="compositionally biased region" description="Acidic residues" evidence="3">
    <location>
        <begin position="262"/>
        <end position="273"/>
    </location>
</feature>
<dbReference type="GO" id="GO:0071008">
    <property type="term" value="C:U2-type post-mRNA release spliceosomal complex"/>
    <property type="evidence" value="ECO:0007669"/>
    <property type="project" value="InterPro"/>
</dbReference>
<evidence type="ECO:0000256" key="3">
    <source>
        <dbReference type="SAM" id="MobiDB-lite"/>
    </source>
</evidence>
<sequence length="842" mass="92613">MSSPFIKRAKARTNLRQRDDAAPGSPLARTTDDAGDEDEETSVSPMQMAKNRKKDKERRKVGSTGKTRLSFGGEDEEASEDQPSVARKSKLSQSISLQKSAAVSSAAATASNDGTGDYHNPFASSSSTPVASSSVSYNNAYLEELKASTPMKAPRARDSEDELQAMEVDDLRDPASSTTFATPSLSRYAPVLDTTQGIPDEAAIAAAKAKRKTATGTGVSSSSGLGGEDYISINQDNGKLAVYDADARGDIGPHPESRLQREEDEEGDGDEGFADFTETNTRLAIGKDANKAAARRLRSDMVDAIEERENEDLDDEDELAWEMAQANRANPTIDAGPSQSGKTSQPYKAAPIPASRPLPTVTSASARLQSSCAFLRASRATRQNQIEAADRDLVACDTQETELRAEVTMVEAKKEWMEEFRGWIEMLGGFLEEKMPVLQKIEKDMMLHYKERHDIYTKRRLQDDADDLALCVGIVAPTEADEEEEVDELGRTRRKVDESGAYSGVRRARREERAARRQRRNARKPTSRTEEDGYSTDSSLGEGDAEDYQMAQEALQARVQALSSDVKAEDFRDPELGLAVRFGGWRKQYEDEYSNAYGGLAMVQGWEYWARQEMVGWEPSRSSKSLDSFHWFDCLHRYSRPKTENTHAEDSDDMDLDEEPPLSAEGDLAAAMISSSVTNIVLKAIEHGVYDVCSTKQTRNLADLLDVIGEYIGKEGSKYRGLLKAILTVFSTNILANIELVGSLTSPHARPPPAFDPASRTSLKTFTNRQRKVIKNLLLWRRYVPDEVSALVNRMILDVLRPVLSRCWDSGGQEITAELASGIPPGLLNPTAAAFASGSQAF</sequence>
<evidence type="ECO:0000256" key="2">
    <source>
        <dbReference type="ARBA" id="ARBA00023242"/>
    </source>
</evidence>
<dbReference type="PANTHER" id="PTHR12214">
    <property type="entry name" value="GC-RICH SEQUENCE DNA-BINDING FACTOR"/>
    <property type="match status" value="1"/>
</dbReference>
<organism evidence="4 5">
    <name type="scientific">Filobasidium floriforme</name>
    <dbReference type="NCBI Taxonomy" id="5210"/>
    <lineage>
        <taxon>Eukaryota</taxon>
        <taxon>Fungi</taxon>
        <taxon>Dikarya</taxon>
        <taxon>Basidiomycota</taxon>
        <taxon>Agaricomycotina</taxon>
        <taxon>Tremellomycetes</taxon>
        <taxon>Filobasidiales</taxon>
        <taxon>Filobasidiaceae</taxon>
        <taxon>Filobasidium</taxon>
    </lineage>
</organism>
<dbReference type="EMBL" id="JABELV010000040">
    <property type="protein sequence ID" value="KAG7562064.1"/>
    <property type="molecule type" value="Genomic_DNA"/>
</dbReference>
<keyword evidence="5" id="KW-1185">Reference proteome</keyword>
<dbReference type="Pfam" id="PF15458">
    <property type="entry name" value="NTR2"/>
    <property type="match status" value="1"/>
</dbReference>
<feature type="region of interest" description="Disordered" evidence="3">
    <location>
        <begin position="328"/>
        <end position="354"/>
    </location>
</feature>
<accession>A0A8K0JMI5</accession>
<feature type="compositionally biased region" description="Basic and acidic residues" evidence="3">
    <location>
        <begin position="246"/>
        <end position="261"/>
    </location>
</feature>
<proteinExistence type="predicted"/>
<feature type="compositionally biased region" description="Low complexity" evidence="3">
    <location>
        <begin position="123"/>
        <end position="135"/>
    </location>
</feature>
<dbReference type="InterPro" id="IPR028211">
    <property type="entry name" value="Ntr2"/>
</dbReference>
<comment type="caution">
    <text evidence="4">The sequence shown here is derived from an EMBL/GenBank/DDBJ whole genome shotgun (WGS) entry which is preliminary data.</text>
</comment>
<dbReference type="InterPro" id="IPR012890">
    <property type="entry name" value="GCFC2-like"/>
</dbReference>
<keyword evidence="2" id="KW-0539">Nucleus</keyword>
<feature type="region of interest" description="Disordered" evidence="3">
    <location>
        <begin position="246"/>
        <end position="292"/>
    </location>
</feature>
<evidence type="ECO:0008006" key="6">
    <source>
        <dbReference type="Google" id="ProtNLM"/>
    </source>
</evidence>
<name>A0A8K0JMI5_9TREE</name>
<dbReference type="GO" id="GO:0000390">
    <property type="term" value="P:spliceosomal complex disassembly"/>
    <property type="evidence" value="ECO:0007669"/>
    <property type="project" value="InterPro"/>
</dbReference>
<evidence type="ECO:0000313" key="4">
    <source>
        <dbReference type="EMBL" id="KAG7562064.1"/>
    </source>
</evidence>
<gene>
    <name evidence="4" type="ORF">FFLO_02536</name>
</gene>
<feature type="region of interest" description="Disordered" evidence="3">
    <location>
        <begin position="481"/>
        <end position="543"/>
    </location>
</feature>
<feature type="compositionally biased region" description="Basic residues" evidence="3">
    <location>
        <begin position="516"/>
        <end position="526"/>
    </location>
</feature>
<protein>
    <recommendedName>
        <fullName evidence="6">Nineteen complex-related protein 2-domain-containing protein</fullName>
    </recommendedName>
</protein>
<reference evidence="4" key="1">
    <citation type="submission" date="2020-04" db="EMBL/GenBank/DDBJ databases">
        <title>Analysis of mating type loci in Filobasidium floriforme.</title>
        <authorList>
            <person name="Nowrousian M."/>
        </authorList>
    </citation>
    <scope>NUCLEOTIDE SEQUENCE</scope>
    <source>
        <strain evidence="4">CBS 6242</strain>
    </source>
</reference>
<dbReference type="AlphaFoldDB" id="A0A8K0JMI5"/>